<keyword evidence="2" id="KW-0540">Nuclease</keyword>
<organism evidence="5 6">
    <name type="scientific">Desulfovibrio piger</name>
    <dbReference type="NCBI Taxonomy" id="901"/>
    <lineage>
        <taxon>Bacteria</taxon>
        <taxon>Pseudomonadati</taxon>
        <taxon>Thermodesulfobacteriota</taxon>
        <taxon>Desulfovibrionia</taxon>
        <taxon>Desulfovibrionales</taxon>
        <taxon>Desulfovibrionaceae</taxon>
        <taxon>Desulfovibrio</taxon>
    </lineage>
</organism>
<evidence type="ECO:0000313" key="6">
    <source>
        <dbReference type="Proteomes" id="UP000186323"/>
    </source>
</evidence>
<dbReference type="GO" id="GO:0004530">
    <property type="term" value="F:deoxyribonuclease I activity"/>
    <property type="evidence" value="ECO:0007669"/>
    <property type="project" value="UniProtKB-EC"/>
</dbReference>
<keyword evidence="6" id="KW-1185">Reference proteome</keyword>
<dbReference type="PANTHER" id="PTHR33607:SF2">
    <property type="entry name" value="ENDONUCLEASE-1"/>
    <property type="match status" value="1"/>
</dbReference>
<dbReference type="AlphaFoldDB" id="A0A1K1LD85"/>
<dbReference type="SUPFAM" id="SSF54060">
    <property type="entry name" value="His-Me finger endonucleases"/>
    <property type="match status" value="1"/>
</dbReference>
<keyword evidence="3 5" id="KW-0378">Hydrolase</keyword>
<gene>
    <name evidence="5" type="ORF">DESPIGER_0797</name>
</gene>
<evidence type="ECO:0000256" key="2">
    <source>
        <dbReference type="ARBA" id="ARBA00022722"/>
    </source>
</evidence>
<evidence type="ECO:0000256" key="4">
    <source>
        <dbReference type="SAM" id="SignalP"/>
    </source>
</evidence>
<keyword evidence="5" id="KW-0255">Endonuclease</keyword>
<dbReference type="KEGG" id="dpg:DESPIGER_0797"/>
<dbReference type="PANTHER" id="PTHR33607">
    <property type="entry name" value="ENDONUCLEASE-1"/>
    <property type="match status" value="1"/>
</dbReference>
<sequence>MRRAGALLWAVLLVLPVQGRAAGNTNNDSFAKAKRLLEQEVYYDHRQTLYCGAVFDEHKRVRLPQGFTTDKHRKRSLRVEWEHVVPAENFGRAFPEWREGHARCIDRKGKAFRGRACAEKMNADYRRMQADMYNLYPAIGSVNAVRSNKNFQMLGPGVPSAFGSCSMKIIGNKAEPPERARGQIARSCLYMADSYGRQYRMSRQQRQLMQAWARQYPVDAWECRRARRIERLQGNENRFVKEPCLSAGLWPEQETVFLPEDDGDIFLKKCRQQR</sequence>
<proteinExistence type="inferred from homology"/>
<dbReference type="OrthoDB" id="9800417at2"/>
<dbReference type="InterPro" id="IPR007346">
    <property type="entry name" value="Endonuclease-I"/>
</dbReference>
<accession>A0A1K1LD85</accession>
<dbReference type="Pfam" id="PF04231">
    <property type="entry name" value="Endonuclease_1"/>
    <property type="match status" value="1"/>
</dbReference>
<dbReference type="InterPro" id="IPR044925">
    <property type="entry name" value="His-Me_finger_sf"/>
</dbReference>
<dbReference type="EMBL" id="LT630450">
    <property type="protein sequence ID" value="SFV72672.1"/>
    <property type="molecule type" value="Genomic_DNA"/>
</dbReference>
<evidence type="ECO:0000256" key="1">
    <source>
        <dbReference type="ARBA" id="ARBA00006429"/>
    </source>
</evidence>
<feature type="signal peptide" evidence="4">
    <location>
        <begin position="1"/>
        <end position="21"/>
    </location>
</feature>
<feature type="chain" id="PRO_5013244606" evidence="4">
    <location>
        <begin position="22"/>
        <end position="274"/>
    </location>
</feature>
<keyword evidence="4" id="KW-0732">Signal</keyword>
<comment type="similarity">
    <text evidence="1">Belongs to the EndA/NucM nuclease family.</text>
</comment>
<name>A0A1K1LD85_9BACT</name>
<dbReference type="EC" id="3.1.21.1" evidence="5"/>
<evidence type="ECO:0000256" key="3">
    <source>
        <dbReference type="ARBA" id="ARBA00022801"/>
    </source>
</evidence>
<dbReference type="Proteomes" id="UP000186323">
    <property type="component" value="Chromosome I"/>
</dbReference>
<protein>
    <submittedName>
        <fullName evidence="5">Endonuclease I</fullName>
        <ecNumber evidence="5">3.1.21.1</ecNumber>
    </submittedName>
</protein>
<evidence type="ECO:0000313" key="5">
    <source>
        <dbReference type="EMBL" id="SFV72672.1"/>
    </source>
</evidence>
<reference evidence="6" key="1">
    <citation type="submission" date="2016-10" db="EMBL/GenBank/DDBJ databases">
        <authorList>
            <person name="Wegmann U."/>
        </authorList>
    </citation>
    <scope>NUCLEOTIDE SEQUENCE [LARGE SCALE GENOMIC DNA]</scope>
</reference>